<keyword evidence="2" id="KW-0285">Flavoprotein</keyword>
<dbReference type="Gene3D" id="1.10.8.260">
    <property type="entry name" value="HI0933 insert domain-like"/>
    <property type="match status" value="1"/>
</dbReference>
<dbReference type="AlphaFoldDB" id="A0AB73TAI9"/>
<evidence type="ECO:0000259" key="5">
    <source>
        <dbReference type="Pfam" id="PF22780"/>
    </source>
</evidence>
<dbReference type="Gene3D" id="2.40.30.10">
    <property type="entry name" value="Translation factors"/>
    <property type="match status" value="1"/>
</dbReference>
<evidence type="ECO:0008006" key="8">
    <source>
        <dbReference type="Google" id="ProtNLM"/>
    </source>
</evidence>
<dbReference type="SUPFAM" id="SSF51905">
    <property type="entry name" value="FAD/NAD(P)-binding domain"/>
    <property type="match status" value="1"/>
</dbReference>
<dbReference type="InterPro" id="IPR036188">
    <property type="entry name" value="FAD/NAD-bd_sf"/>
</dbReference>
<feature type="domain" description="RsdA/BaiN/AoA(So)-like insert" evidence="5">
    <location>
        <begin position="190"/>
        <end position="344"/>
    </location>
</feature>
<dbReference type="PANTHER" id="PTHR42887">
    <property type="entry name" value="OS12G0638800 PROTEIN"/>
    <property type="match status" value="1"/>
</dbReference>
<dbReference type="EMBL" id="QGGY01000001">
    <property type="protein sequence ID" value="PWJ79064.1"/>
    <property type="molecule type" value="Genomic_DNA"/>
</dbReference>
<dbReference type="InterPro" id="IPR055178">
    <property type="entry name" value="RsdA/BaiN/AoA(So)-like_dom"/>
</dbReference>
<dbReference type="Pfam" id="PF22780">
    <property type="entry name" value="HI0933_like_1st"/>
    <property type="match status" value="1"/>
</dbReference>
<gene>
    <name evidence="6" type="ORF">C7383_101441</name>
</gene>
<dbReference type="InterPro" id="IPR023166">
    <property type="entry name" value="BaiN-like_dom_sf"/>
</dbReference>
<evidence type="ECO:0000256" key="1">
    <source>
        <dbReference type="ARBA" id="ARBA00001974"/>
    </source>
</evidence>
<dbReference type="InterPro" id="IPR004792">
    <property type="entry name" value="BaiN-like"/>
</dbReference>
<dbReference type="Pfam" id="PF03486">
    <property type="entry name" value="HI0933_like"/>
    <property type="match status" value="1"/>
</dbReference>
<comment type="caution">
    <text evidence="6">The sequence shown here is derived from an EMBL/GenBank/DDBJ whole genome shotgun (WGS) entry which is preliminary data.</text>
</comment>
<dbReference type="NCBIfam" id="TIGR00275">
    <property type="entry name" value="aminoacetone oxidase family FAD-binding enzyme"/>
    <property type="match status" value="1"/>
</dbReference>
<dbReference type="Gene3D" id="3.50.50.60">
    <property type="entry name" value="FAD/NAD(P)-binding domain"/>
    <property type="match status" value="1"/>
</dbReference>
<dbReference type="InterPro" id="IPR057661">
    <property type="entry name" value="RsdA/BaiN/AoA(So)_Rossmann"/>
</dbReference>
<comment type="cofactor">
    <cofactor evidence="1">
        <name>FAD</name>
        <dbReference type="ChEBI" id="CHEBI:57692"/>
    </cofactor>
</comment>
<organism evidence="6 7">
    <name type="scientific">Murimonas intestini</name>
    <dbReference type="NCBI Taxonomy" id="1337051"/>
    <lineage>
        <taxon>Bacteria</taxon>
        <taxon>Bacillati</taxon>
        <taxon>Bacillota</taxon>
        <taxon>Clostridia</taxon>
        <taxon>Lachnospirales</taxon>
        <taxon>Lachnospiraceae</taxon>
        <taxon>Murimonas</taxon>
    </lineage>
</organism>
<evidence type="ECO:0000313" key="7">
    <source>
        <dbReference type="Proteomes" id="UP000245412"/>
    </source>
</evidence>
<evidence type="ECO:0000256" key="2">
    <source>
        <dbReference type="ARBA" id="ARBA00022630"/>
    </source>
</evidence>
<reference evidence="6 7" key="1">
    <citation type="submission" date="2018-05" db="EMBL/GenBank/DDBJ databases">
        <authorList>
            <person name="Goeker M."/>
            <person name="Huntemann M."/>
            <person name="Clum A."/>
            <person name="Pillay M."/>
            <person name="Palaniappan K."/>
            <person name="Varghese N."/>
            <person name="Mikhailova N."/>
            <person name="Stamatis D."/>
            <person name="Reddy T."/>
            <person name="Daum C."/>
            <person name="Shapiro N."/>
            <person name="Ivanova N."/>
            <person name="Kyrpides N."/>
            <person name="Woyke T."/>
        </authorList>
    </citation>
    <scope>NUCLEOTIDE SEQUENCE [LARGE SCALE GENOMIC DNA]</scope>
    <source>
        <strain evidence="6 7">DSM 26524</strain>
    </source>
</reference>
<dbReference type="PANTHER" id="PTHR42887:SF2">
    <property type="entry name" value="OS12G0638800 PROTEIN"/>
    <property type="match status" value="1"/>
</dbReference>
<accession>A0AB73TAI9</accession>
<dbReference type="PRINTS" id="PR00368">
    <property type="entry name" value="FADPNR"/>
</dbReference>
<dbReference type="SUPFAM" id="SSF160996">
    <property type="entry name" value="HI0933 insert domain-like"/>
    <property type="match status" value="1"/>
</dbReference>
<keyword evidence="3" id="KW-0274">FAD</keyword>
<sequence>MADVIVIGAGAAGMAAAVGAARAGAEVILLEGREKPAKKLLVTGNGKCNLTNVSGNLLEMYRGTYPEFVRPILENWGPGEIISFFGSMGLLTREKRGGIYPYSEQAAAVADILAAELKRLKVKVKCSQKVTGLEFDREKKMWLVHTDGWTYEGKNAVLCAGSKAAPATGSDGSGYVLASSCGHTVIKPLPALVPLKVKESFVKNLSGIRSTVRLSFCAQGYRERTESGELQWTDYGISGIVVFQLSRFASEALEQGKAVSIHVDLMPEYSCEQVDEILRKSSSLEGIFPKKMIPVLLKEAQVSPGGIPGIPGGWSGEEAARLSSKIKDISLTVTGTKSFEAAQVCLGGVDTSEVDAATMESRLCPGLYFAGEILDVDGACGGYNLQWAWASGLTAGRAAAGKRSI</sequence>
<dbReference type="PRINTS" id="PR00411">
    <property type="entry name" value="PNDRDTASEI"/>
</dbReference>
<name>A0AB73TAI9_9FIRM</name>
<proteinExistence type="predicted"/>
<keyword evidence="7" id="KW-1185">Reference proteome</keyword>
<evidence type="ECO:0000256" key="3">
    <source>
        <dbReference type="ARBA" id="ARBA00022827"/>
    </source>
</evidence>
<dbReference type="Proteomes" id="UP000245412">
    <property type="component" value="Unassembled WGS sequence"/>
</dbReference>
<protein>
    <recommendedName>
        <fullName evidence="8">NAD(P)/FAD-dependent oxidoreductase</fullName>
    </recommendedName>
</protein>
<feature type="domain" description="RsdA/BaiN/AoA(So)-like Rossmann fold-like" evidence="4">
    <location>
        <begin position="3"/>
        <end position="397"/>
    </location>
</feature>
<evidence type="ECO:0000259" key="4">
    <source>
        <dbReference type="Pfam" id="PF03486"/>
    </source>
</evidence>
<evidence type="ECO:0000313" key="6">
    <source>
        <dbReference type="EMBL" id="PWJ79064.1"/>
    </source>
</evidence>